<keyword evidence="3" id="KW-1185">Reference proteome</keyword>
<dbReference type="Proteomes" id="UP000824469">
    <property type="component" value="Unassembled WGS sequence"/>
</dbReference>
<dbReference type="EMBL" id="JAHRHJ020003813">
    <property type="protein sequence ID" value="KAH9290420.1"/>
    <property type="molecule type" value="Genomic_DNA"/>
</dbReference>
<organism evidence="2 3">
    <name type="scientific">Taxus chinensis</name>
    <name type="common">Chinese yew</name>
    <name type="synonym">Taxus wallichiana var. chinensis</name>
    <dbReference type="NCBI Taxonomy" id="29808"/>
    <lineage>
        <taxon>Eukaryota</taxon>
        <taxon>Viridiplantae</taxon>
        <taxon>Streptophyta</taxon>
        <taxon>Embryophyta</taxon>
        <taxon>Tracheophyta</taxon>
        <taxon>Spermatophyta</taxon>
        <taxon>Pinopsida</taxon>
        <taxon>Pinidae</taxon>
        <taxon>Conifers II</taxon>
        <taxon>Cupressales</taxon>
        <taxon>Taxaceae</taxon>
        <taxon>Taxus</taxon>
    </lineage>
</organism>
<feature type="non-terminal residue" evidence="2">
    <location>
        <position position="1"/>
    </location>
</feature>
<comment type="caution">
    <text evidence="2">The sequence shown here is derived from an EMBL/GenBank/DDBJ whole genome shotgun (WGS) entry which is preliminary data.</text>
</comment>
<feature type="region of interest" description="Disordered" evidence="1">
    <location>
        <begin position="1"/>
        <end position="22"/>
    </location>
</feature>
<proteinExistence type="predicted"/>
<evidence type="ECO:0000313" key="3">
    <source>
        <dbReference type="Proteomes" id="UP000824469"/>
    </source>
</evidence>
<name>A0AA38BWP4_TAXCH</name>
<evidence type="ECO:0000313" key="2">
    <source>
        <dbReference type="EMBL" id="KAH9290420.1"/>
    </source>
</evidence>
<reference evidence="2 3" key="1">
    <citation type="journal article" date="2021" name="Nat. Plants">
        <title>The Taxus genome provides insights into paclitaxel biosynthesis.</title>
        <authorList>
            <person name="Xiong X."/>
            <person name="Gou J."/>
            <person name="Liao Q."/>
            <person name="Li Y."/>
            <person name="Zhou Q."/>
            <person name="Bi G."/>
            <person name="Li C."/>
            <person name="Du R."/>
            <person name="Wang X."/>
            <person name="Sun T."/>
            <person name="Guo L."/>
            <person name="Liang H."/>
            <person name="Lu P."/>
            <person name="Wu Y."/>
            <person name="Zhang Z."/>
            <person name="Ro D.K."/>
            <person name="Shang Y."/>
            <person name="Huang S."/>
            <person name="Yan J."/>
        </authorList>
    </citation>
    <scope>NUCLEOTIDE SEQUENCE [LARGE SCALE GENOMIC DNA]</scope>
    <source>
        <strain evidence="2">Ta-2019</strain>
    </source>
</reference>
<feature type="region of interest" description="Disordered" evidence="1">
    <location>
        <begin position="36"/>
        <end position="57"/>
    </location>
</feature>
<accession>A0AA38BWP4</accession>
<feature type="non-terminal residue" evidence="2">
    <location>
        <position position="57"/>
    </location>
</feature>
<gene>
    <name evidence="2" type="ORF">KI387_034537</name>
</gene>
<feature type="compositionally biased region" description="Basic and acidic residues" evidence="1">
    <location>
        <begin position="41"/>
        <end position="57"/>
    </location>
</feature>
<dbReference type="OMA" id="NGGCMEE"/>
<protein>
    <submittedName>
        <fullName evidence="2">Uncharacterized protein</fullName>
    </submittedName>
</protein>
<evidence type="ECO:0000256" key="1">
    <source>
        <dbReference type="SAM" id="MobiDB-lite"/>
    </source>
</evidence>
<sequence length="57" mass="6340">RASTSGTRDNDKGKAPVNSFDVVDKSINNEVDVFVTKRKKEKDNQDGNDPKKMKGET</sequence>
<dbReference type="AlphaFoldDB" id="A0AA38BWP4"/>